<organism evidence="1 2">
    <name type="scientific">Pyricularia oryzae</name>
    <name type="common">Rice blast fungus</name>
    <name type="synonym">Magnaporthe oryzae</name>
    <dbReference type="NCBI Taxonomy" id="318829"/>
    <lineage>
        <taxon>Eukaryota</taxon>
        <taxon>Fungi</taxon>
        <taxon>Dikarya</taxon>
        <taxon>Ascomycota</taxon>
        <taxon>Pezizomycotina</taxon>
        <taxon>Sordariomycetes</taxon>
        <taxon>Sordariomycetidae</taxon>
        <taxon>Magnaporthales</taxon>
        <taxon>Pyriculariaceae</taxon>
        <taxon>Pyricularia</taxon>
    </lineage>
</organism>
<feature type="non-terminal residue" evidence="1">
    <location>
        <position position="1"/>
    </location>
</feature>
<proteinExistence type="predicted"/>
<sequence>TALRRTITNERRSSRLLVRVSLPALRVKRTYFQVGKGLLSLDPKREQSGLNEDRLTHQQAQWMVR</sequence>
<dbReference type="EMBL" id="CP034208">
    <property type="protein sequence ID" value="QBZ62450.1"/>
    <property type="molecule type" value="Genomic_DNA"/>
</dbReference>
<evidence type="ECO:0000313" key="2">
    <source>
        <dbReference type="Proteomes" id="UP000294847"/>
    </source>
</evidence>
<accession>A0A4P7NKA4</accession>
<name>A0A4P7NKA4_PYROR</name>
<protein>
    <submittedName>
        <fullName evidence="1">Uncharacterized protein</fullName>
    </submittedName>
</protein>
<reference evidence="1 2" key="1">
    <citation type="journal article" date="2019" name="Mol. Biol. Evol.">
        <title>Blast fungal genomes show frequent chromosomal changes, gene gains and losses, and effector gene turnover.</title>
        <authorList>
            <person name="Gomez Luciano L.B."/>
            <person name="Jason Tsai I."/>
            <person name="Chuma I."/>
            <person name="Tosa Y."/>
            <person name="Chen Y.H."/>
            <person name="Li J.Y."/>
            <person name="Li M.Y."/>
            <person name="Jade Lu M.Y."/>
            <person name="Nakayashiki H."/>
            <person name="Li W.H."/>
        </authorList>
    </citation>
    <scope>NUCLEOTIDE SEQUENCE [LARGE SCALE GENOMIC DNA]</scope>
    <source>
        <strain evidence="1">MZ5-1-6</strain>
    </source>
</reference>
<dbReference type="AlphaFoldDB" id="A0A4P7NKA4"/>
<evidence type="ECO:0000313" key="1">
    <source>
        <dbReference type="EMBL" id="QBZ62450.1"/>
    </source>
</evidence>
<dbReference type="Proteomes" id="UP000294847">
    <property type="component" value="Chromosome 5"/>
</dbReference>
<gene>
    <name evidence="1" type="ORF">PoMZ_11331</name>
</gene>